<evidence type="ECO:0000313" key="4">
    <source>
        <dbReference type="WBParaSite" id="nOo.2.0.1.t11509-RA"/>
    </source>
</evidence>
<feature type="region of interest" description="Disordered" evidence="1">
    <location>
        <begin position="23"/>
        <end position="73"/>
    </location>
</feature>
<keyword evidence="3" id="KW-1185">Reference proteome</keyword>
<reference evidence="2 3" key="2">
    <citation type="submission" date="2018-08" db="EMBL/GenBank/DDBJ databases">
        <authorList>
            <person name="Laetsch R D."/>
            <person name="Stevens L."/>
            <person name="Kumar S."/>
            <person name="Blaxter L. M."/>
        </authorList>
    </citation>
    <scope>NUCLEOTIDE SEQUENCE [LARGE SCALE GENOMIC DNA]</scope>
</reference>
<protein>
    <submittedName>
        <fullName evidence="4">Microtubule-associated protein</fullName>
    </submittedName>
</protein>
<feature type="compositionally biased region" description="Polar residues" evidence="1">
    <location>
        <begin position="24"/>
        <end position="33"/>
    </location>
</feature>
<evidence type="ECO:0000313" key="3">
    <source>
        <dbReference type="Proteomes" id="UP000271087"/>
    </source>
</evidence>
<dbReference type="OrthoDB" id="5859832at2759"/>
<organism evidence="4">
    <name type="scientific">Onchocerca ochengi</name>
    <name type="common">Filarial nematode worm</name>
    <dbReference type="NCBI Taxonomy" id="42157"/>
    <lineage>
        <taxon>Eukaryota</taxon>
        <taxon>Metazoa</taxon>
        <taxon>Ecdysozoa</taxon>
        <taxon>Nematoda</taxon>
        <taxon>Chromadorea</taxon>
        <taxon>Rhabditida</taxon>
        <taxon>Spirurina</taxon>
        <taxon>Spiruromorpha</taxon>
        <taxon>Filarioidea</taxon>
        <taxon>Onchocercidae</taxon>
        <taxon>Onchocerca</taxon>
    </lineage>
</organism>
<sequence length="73" mass="7711">GKSYGVTGAGGIRREATMVEMKNSKLSINQNNDETGKISGLMKPKSGSTKVSRKIPGTTSVTPGITRDTIKKD</sequence>
<evidence type="ECO:0000256" key="1">
    <source>
        <dbReference type="SAM" id="MobiDB-lite"/>
    </source>
</evidence>
<gene>
    <name evidence="2" type="ORF">NOO_LOCUS11509</name>
</gene>
<dbReference type="AlphaFoldDB" id="A0A182ETN2"/>
<accession>A0A182ETN2</accession>
<dbReference type="WBParaSite" id="nOo.2.0.1.t11509-RA">
    <property type="protein sequence ID" value="nOo.2.0.1.t11509-RA"/>
    <property type="gene ID" value="nOo.2.0.1.g11509"/>
</dbReference>
<evidence type="ECO:0000313" key="2">
    <source>
        <dbReference type="EMBL" id="VDM96296.1"/>
    </source>
</evidence>
<dbReference type="Proteomes" id="UP000271087">
    <property type="component" value="Unassembled WGS sequence"/>
</dbReference>
<dbReference type="EMBL" id="UYRW01008125">
    <property type="protein sequence ID" value="VDM96296.1"/>
    <property type="molecule type" value="Genomic_DNA"/>
</dbReference>
<reference evidence="4" key="1">
    <citation type="submission" date="2016-06" db="UniProtKB">
        <authorList>
            <consortium name="WormBaseParasite"/>
        </authorList>
    </citation>
    <scope>IDENTIFICATION</scope>
</reference>
<name>A0A182ETN2_ONCOC</name>
<proteinExistence type="predicted"/>